<dbReference type="PROSITE" id="PS51257">
    <property type="entry name" value="PROKAR_LIPOPROTEIN"/>
    <property type="match status" value="1"/>
</dbReference>
<evidence type="ECO:0000313" key="3">
    <source>
        <dbReference type="Proteomes" id="UP000634668"/>
    </source>
</evidence>
<reference evidence="2" key="1">
    <citation type="journal article" date="2014" name="Int. J. Syst. Evol. Microbiol.">
        <title>Complete genome sequence of Corynebacterium casei LMG S-19264T (=DSM 44701T), isolated from a smear-ripened cheese.</title>
        <authorList>
            <consortium name="US DOE Joint Genome Institute (JGI-PGF)"/>
            <person name="Walter F."/>
            <person name="Albersmeier A."/>
            <person name="Kalinowski J."/>
            <person name="Ruckert C."/>
        </authorList>
    </citation>
    <scope>NUCLEOTIDE SEQUENCE</scope>
    <source>
        <strain evidence="2">KCTC 12113</strain>
    </source>
</reference>
<feature type="chain" id="PRO_5037042601" description="SusD/RagB family nutrient-binding outer membrane lipoprotein" evidence="1">
    <location>
        <begin position="27"/>
        <end position="502"/>
    </location>
</feature>
<accession>A0A918MJK0</accession>
<dbReference type="Gene3D" id="1.25.40.390">
    <property type="match status" value="1"/>
</dbReference>
<comment type="caution">
    <text evidence="2">The sequence shown here is derived from an EMBL/GenBank/DDBJ whole genome shotgun (WGS) entry which is preliminary data.</text>
</comment>
<name>A0A918MJK0_9FLAO</name>
<dbReference type="InterPro" id="IPR041662">
    <property type="entry name" value="SusD-like_2"/>
</dbReference>
<dbReference type="InterPro" id="IPR011990">
    <property type="entry name" value="TPR-like_helical_dom_sf"/>
</dbReference>
<keyword evidence="1" id="KW-0732">Signal</keyword>
<reference evidence="2" key="2">
    <citation type="submission" date="2020-09" db="EMBL/GenBank/DDBJ databases">
        <authorList>
            <person name="Sun Q."/>
            <person name="Kim S."/>
        </authorList>
    </citation>
    <scope>NUCLEOTIDE SEQUENCE</scope>
    <source>
        <strain evidence="2">KCTC 12113</strain>
    </source>
</reference>
<organism evidence="2 3">
    <name type="scientific">Arenibacter certesii</name>
    <dbReference type="NCBI Taxonomy" id="228955"/>
    <lineage>
        <taxon>Bacteria</taxon>
        <taxon>Pseudomonadati</taxon>
        <taxon>Bacteroidota</taxon>
        <taxon>Flavobacteriia</taxon>
        <taxon>Flavobacteriales</taxon>
        <taxon>Flavobacteriaceae</taxon>
        <taxon>Arenibacter</taxon>
    </lineage>
</organism>
<protein>
    <recommendedName>
        <fullName evidence="4">SusD/RagB family nutrient-binding outer membrane lipoprotein</fullName>
    </recommendedName>
</protein>
<dbReference type="Proteomes" id="UP000634668">
    <property type="component" value="Unassembled WGS sequence"/>
</dbReference>
<dbReference type="SUPFAM" id="SSF48452">
    <property type="entry name" value="TPR-like"/>
    <property type="match status" value="1"/>
</dbReference>
<evidence type="ECO:0000256" key="1">
    <source>
        <dbReference type="SAM" id="SignalP"/>
    </source>
</evidence>
<evidence type="ECO:0000313" key="2">
    <source>
        <dbReference type="EMBL" id="GGW29027.1"/>
    </source>
</evidence>
<evidence type="ECO:0008006" key="4">
    <source>
        <dbReference type="Google" id="ProtNLM"/>
    </source>
</evidence>
<gene>
    <name evidence="2" type="ORF">GCM10007383_13040</name>
</gene>
<proteinExistence type="predicted"/>
<feature type="signal peptide" evidence="1">
    <location>
        <begin position="1"/>
        <end position="26"/>
    </location>
</feature>
<dbReference type="AlphaFoldDB" id="A0A918MJK0"/>
<dbReference type="EMBL" id="BMWP01000006">
    <property type="protein sequence ID" value="GGW29027.1"/>
    <property type="molecule type" value="Genomic_DNA"/>
</dbReference>
<dbReference type="Pfam" id="PF12771">
    <property type="entry name" value="SusD-like_2"/>
    <property type="match status" value="1"/>
</dbReference>
<keyword evidence="3" id="KW-1185">Reference proteome</keyword>
<sequence>MLNFSKRHKMKKIAILFSLTVLMVLTGCQDLTDLNENPNNVSQTHPQLLLTNIASNAFSVDGTSSLYATRILVQTDGENNNQYYSWDRASFDNYNMLGEVTKMMQEAERIESNEYIALAKFFRAYYFYNLTLTFGDVPYSEALMGEIEEKYLPKYDTQKELFVGILKELAEANDLLEGNITIIAGDIIYGGETGKWQKLVNSFRLKVLMTLSKKEGDADLNIKSAFANIFNNQPIMESNEDNGQLVFLDEEGSRYSEFNSSSYGSGMYMSSTFIERLQDRQDPRLFIYSGQTKNAKEAGLAIDDFTAYEGGDPLAPYAEVNDKAAAGDVSKVNLRYTTDPTTEPHNLMGYWELQFILSEASVRGWITTNAKEHYENGVKSSFSFYNDFAKNYESYVEPADADAYLLGTKVAFDNALSTEVKLELILTQKYLTSFLQSGWRSYFDHLRTGYPAFSQLPGATPPTRWMYPNSEYLNNTENVSAAIERQFGAGNDKIREIPWWLN</sequence>